<protein>
    <submittedName>
        <fullName evidence="2">YhdH/YhfP family quinone oxidoreductase</fullName>
    </submittedName>
</protein>
<dbReference type="SUPFAM" id="SSF51735">
    <property type="entry name" value="NAD(P)-binding Rossmann-fold domains"/>
    <property type="match status" value="1"/>
</dbReference>
<dbReference type="InterPro" id="IPR013149">
    <property type="entry name" value="ADH-like_C"/>
</dbReference>
<evidence type="ECO:0000313" key="3">
    <source>
        <dbReference type="Proteomes" id="UP000807825"/>
    </source>
</evidence>
<dbReference type="PANTHER" id="PTHR43677">
    <property type="entry name" value="SHORT-CHAIN DEHYDROGENASE/REDUCTASE"/>
    <property type="match status" value="1"/>
</dbReference>
<dbReference type="InterPro" id="IPR011032">
    <property type="entry name" value="GroES-like_sf"/>
</dbReference>
<dbReference type="AlphaFoldDB" id="A0A9D6V583"/>
<dbReference type="CDD" id="cd05280">
    <property type="entry name" value="MDR_yhdh_yhfp"/>
    <property type="match status" value="1"/>
</dbReference>
<comment type="caution">
    <text evidence="2">The sequence shown here is derived from an EMBL/GenBank/DDBJ whole genome shotgun (WGS) entry which is preliminary data.</text>
</comment>
<evidence type="ECO:0000259" key="1">
    <source>
        <dbReference type="SMART" id="SM00829"/>
    </source>
</evidence>
<sequence length="331" mass="35370">MNHRAYKAMLVTESADGKFTRQIVQRSIDELPQGDVLIHVKYSSLNYKDALSAIGNRGVTRKYPHTPGVDAAGVVEESSVQDIRPGDEVIVTGYDLGMNTSGGFGEYIRVPADWVVKRPASLSLRDSMIYGTAGFTAALSVYKLTAKVLPDQGEVLVTGAPGGVGSVAVSILVKIGYQVVAVNGKVDARGYLMNLGAKGVLSVEEATDNSGKPLLKTLWSGAIDTVGGPILSTALRSVNYGGTVTCCGNAASPDLALTVYPFILRGVSLLGVDSVNCPRDLRLKVWDRLANEWKLDHLDKISTEIALHQLDERIELILQGKQTGRTVVSIS</sequence>
<feature type="domain" description="Enoyl reductase (ER)" evidence="1">
    <location>
        <begin position="20"/>
        <end position="328"/>
    </location>
</feature>
<dbReference type="InterPro" id="IPR036291">
    <property type="entry name" value="NAD(P)-bd_dom_sf"/>
</dbReference>
<dbReference type="EMBL" id="JACRDE010000430">
    <property type="protein sequence ID" value="MBI5251079.1"/>
    <property type="molecule type" value="Genomic_DNA"/>
</dbReference>
<dbReference type="Pfam" id="PF00107">
    <property type="entry name" value="ADH_zinc_N"/>
    <property type="match status" value="1"/>
</dbReference>
<dbReference type="InterPro" id="IPR014188">
    <property type="entry name" value="Acrylyl-CoA_reductase_AcuI"/>
</dbReference>
<dbReference type="SUPFAM" id="SSF50129">
    <property type="entry name" value="GroES-like"/>
    <property type="match status" value="1"/>
</dbReference>
<accession>A0A9D6V583</accession>
<dbReference type="InterPro" id="IPR051397">
    <property type="entry name" value="Zn-ADH-like_protein"/>
</dbReference>
<dbReference type="Gene3D" id="3.90.180.10">
    <property type="entry name" value="Medium-chain alcohol dehydrogenases, catalytic domain"/>
    <property type="match status" value="1"/>
</dbReference>
<reference evidence="2" key="1">
    <citation type="submission" date="2020-07" db="EMBL/GenBank/DDBJ databases">
        <title>Huge and variable diversity of episymbiotic CPR bacteria and DPANN archaea in groundwater ecosystems.</title>
        <authorList>
            <person name="He C.Y."/>
            <person name="Keren R."/>
            <person name="Whittaker M."/>
            <person name="Farag I.F."/>
            <person name="Doudna J."/>
            <person name="Cate J.H.D."/>
            <person name="Banfield J.F."/>
        </authorList>
    </citation>
    <scope>NUCLEOTIDE SEQUENCE</scope>
    <source>
        <strain evidence="2">NC_groundwater_1664_Pr3_B-0.1um_52_9</strain>
    </source>
</reference>
<dbReference type="Gene3D" id="3.40.50.720">
    <property type="entry name" value="NAD(P)-binding Rossmann-like Domain"/>
    <property type="match status" value="1"/>
</dbReference>
<name>A0A9D6V583_9BACT</name>
<organism evidence="2 3">
    <name type="scientific">Desulfomonile tiedjei</name>
    <dbReference type="NCBI Taxonomy" id="2358"/>
    <lineage>
        <taxon>Bacteria</taxon>
        <taxon>Pseudomonadati</taxon>
        <taxon>Thermodesulfobacteriota</taxon>
        <taxon>Desulfomonilia</taxon>
        <taxon>Desulfomonilales</taxon>
        <taxon>Desulfomonilaceae</taxon>
        <taxon>Desulfomonile</taxon>
    </lineage>
</organism>
<evidence type="ECO:0000313" key="2">
    <source>
        <dbReference type="EMBL" id="MBI5251079.1"/>
    </source>
</evidence>
<dbReference type="InterPro" id="IPR020843">
    <property type="entry name" value="ER"/>
</dbReference>
<dbReference type="GO" id="GO:0043957">
    <property type="term" value="F:acryloyl-CoA reductase (NADPH) activity"/>
    <property type="evidence" value="ECO:0007669"/>
    <property type="project" value="TreeGrafter"/>
</dbReference>
<dbReference type="PANTHER" id="PTHR43677:SF1">
    <property type="entry name" value="ACRYLYL-COA REDUCTASE ACUI-RELATED"/>
    <property type="match status" value="1"/>
</dbReference>
<dbReference type="InterPro" id="IPR013154">
    <property type="entry name" value="ADH-like_N"/>
</dbReference>
<dbReference type="NCBIfam" id="TIGR02823">
    <property type="entry name" value="oxido_YhdH"/>
    <property type="match status" value="1"/>
</dbReference>
<gene>
    <name evidence="2" type="ORF">HY912_16445</name>
</gene>
<dbReference type="Pfam" id="PF08240">
    <property type="entry name" value="ADH_N"/>
    <property type="match status" value="1"/>
</dbReference>
<proteinExistence type="predicted"/>
<dbReference type="SMART" id="SM00829">
    <property type="entry name" value="PKS_ER"/>
    <property type="match status" value="1"/>
</dbReference>
<dbReference type="Proteomes" id="UP000807825">
    <property type="component" value="Unassembled WGS sequence"/>
</dbReference>